<dbReference type="OrthoDB" id="2095648at2759"/>
<dbReference type="AlphaFoldDB" id="A0A9P8Q2X9"/>
<dbReference type="PANTHER" id="PTHR14381">
    <property type="entry name" value="DACTYLIN"/>
    <property type="match status" value="1"/>
</dbReference>
<dbReference type="PROSITE" id="PS50181">
    <property type="entry name" value="FBOX"/>
    <property type="match status" value="1"/>
</dbReference>
<dbReference type="GO" id="GO:0019005">
    <property type="term" value="C:SCF ubiquitin ligase complex"/>
    <property type="evidence" value="ECO:0007669"/>
    <property type="project" value="TreeGrafter"/>
</dbReference>
<sequence>MSHAQGTLLSLPVELQLQIFQNLHIQDLHTLSQTCHTLHKLINNDELWKRLFQKKYQATRFSSFSRSHKFAIELLKRDDNLKAWKRGISVNRNSPVQVSGVHDIQLNYPRLTMLTDQGTIKALALDKFKSKTKIEYEVPVTSMNGCTSFQLGEKYGIFGRFDGRLFLKALGPSKTAFVTSVVKFGKDHQSAVTCVYCDELNGVVYSGDENGALWMWDVKTKQVLKEFDLAEAQQGNQLAAGLKFVKGFGKLIFVIDANNVAFLIDAINNEQIQIDRLDLEQNFETYDFDFPSLTLTATDIHGLHLLQFHKHSFGQHFEFSVKSESNSVALDDSIHTIAIEKQRPSRQQNFRLAGQDGRHLAICLKSGIVLTFNLRSPETQNGQLQALAVFLPDFDSLKIPDGVSPISGIDVNSSVVLVSTFNGFAAVYDVLTGDFIRVISSRIPKKYLPLTEAPFIVPTGVAILGEERLGCFGVTMTNDIVQYFQCGELKHRLTAGMHGSSSGKANVVGAVNDMRRNKKYHKVIKNGIADLQFENHQDDMKERLVSKYNGDSQDIADETEELELAMVLNQSLNGDIGAADDEELQMALALSKLEFEQSVVDDSAENAEELQESSNGNGEDVLPVLDDEDAEFQRQLEEAMRLSLAE</sequence>
<feature type="compositionally biased region" description="Acidic residues" evidence="4">
    <location>
        <begin position="602"/>
        <end position="611"/>
    </location>
</feature>
<dbReference type="InterPro" id="IPR001810">
    <property type="entry name" value="F-box_dom"/>
</dbReference>
<dbReference type="EMBL" id="JAEUBG010003245">
    <property type="protein sequence ID" value="KAH3683066.1"/>
    <property type="molecule type" value="Genomic_DNA"/>
</dbReference>
<dbReference type="InterPro" id="IPR052301">
    <property type="entry name" value="SCF_F-box/WD-repeat"/>
</dbReference>
<keyword evidence="1 3" id="KW-0853">WD repeat</keyword>
<dbReference type="GO" id="GO:0031146">
    <property type="term" value="P:SCF-dependent proteasomal ubiquitin-dependent protein catabolic process"/>
    <property type="evidence" value="ECO:0007669"/>
    <property type="project" value="TreeGrafter"/>
</dbReference>
<dbReference type="SUPFAM" id="SSF81383">
    <property type="entry name" value="F-box domain"/>
    <property type="match status" value="1"/>
</dbReference>
<evidence type="ECO:0000259" key="5">
    <source>
        <dbReference type="PROSITE" id="PS50181"/>
    </source>
</evidence>
<dbReference type="InterPro" id="IPR015943">
    <property type="entry name" value="WD40/YVTN_repeat-like_dom_sf"/>
</dbReference>
<dbReference type="PROSITE" id="PS50330">
    <property type="entry name" value="UIM"/>
    <property type="match status" value="1"/>
</dbReference>
<dbReference type="InterPro" id="IPR036047">
    <property type="entry name" value="F-box-like_dom_sf"/>
</dbReference>
<feature type="domain" description="F-box" evidence="5">
    <location>
        <begin position="5"/>
        <end position="51"/>
    </location>
</feature>
<keyword evidence="7" id="KW-1185">Reference proteome</keyword>
<dbReference type="Gene3D" id="2.130.10.10">
    <property type="entry name" value="YVTN repeat-like/Quinoprotein amine dehydrogenase"/>
    <property type="match status" value="1"/>
</dbReference>
<dbReference type="Pfam" id="PF12937">
    <property type="entry name" value="F-box-like"/>
    <property type="match status" value="1"/>
</dbReference>
<protein>
    <recommendedName>
        <fullName evidence="5">F-box domain-containing protein</fullName>
    </recommendedName>
</protein>
<dbReference type="Gene3D" id="1.20.1280.50">
    <property type="match status" value="1"/>
</dbReference>
<evidence type="ECO:0000256" key="4">
    <source>
        <dbReference type="SAM" id="MobiDB-lite"/>
    </source>
</evidence>
<dbReference type="SMART" id="SM00256">
    <property type="entry name" value="FBOX"/>
    <property type="match status" value="1"/>
</dbReference>
<dbReference type="PANTHER" id="PTHR14381:SF1">
    <property type="entry name" value="F-BOX_WD REPEAT-CONTAINING PROTEIN 4"/>
    <property type="match status" value="1"/>
</dbReference>
<comment type="caution">
    <text evidence="6">The sequence shown here is derived from an EMBL/GenBank/DDBJ whole genome shotgun (WGS) entry which is preliminary data.</text>
</comment>
<dbReference type="SUPFAM" id="SSF50998">
    <property type="entry name" value="Quinoprotein alcohol dehydrogenase-like"/>
    <property type="match status" value="1"/>
</dbReference>
<organism evidence="6 7">
    <name type="scientific">Wickerhamomyces pijperi</name>
    <name type="common">Yeast</name>
    <name type="synonym">Pichia pijperi</name>
    <dbReference type="NCBI Taxonomy" id="599730"/>
    <lineage>
        <taxon>Eukaryota</taxon>
        <taxon>Fungi</taxon>
        <taxon>Dikarya</taxon>
        <taxon>Ascomycota</taxon>
        <taxon>Saccharomycotina</taxon>
        <taxon>Saccharomycetes</taxon>
        <taxon>Phaffomycetales</taxon>
        <taxon>Wickerhamomycetaceae</taxon>
        <taxon>Wickerhamomyces</taxon>
    </lineage>
</organism>
<accession>A0A9P8Q2X9</accession>
<name>A0A9P8Q2X9_WICPI</name>
<reference evidence="6" key="1">
    <citation type="journal article" date="2021" name="Open Biol.">
        <title>Shared evolutionary footprints suggest mitochondrial oxidative damage underlies multiple complex I losses in fungi.</title>
        <authorList>
            <person name="Schikora-Tamarit M.A."/>
            <person name="Marcet-Houben M."/>
            <person name="Nosek J."/>
            <person name="Gabaldon T."/>
        </authorList>
    </citation>
    <scope>NUCLEOTIDE SEQUENCE</scope>
    <source>
        <strain evidence="6">CBS2887</strain>
    </source>
</reference>
<reference evidence="6" key="2">
    <citation type="submission" date="2021-01" db="EMBL/GenBank/DDBJ databases">
        <authorList>
            <person name="Schikora-Tamarit M.A."/>
        </authorList>
    </citation>
    <scope>NUCLEOTIDE SEQUENCE</scope>
    <source>
        <strain evidence="6">CBS2887</strain>
    </source>
</reference>
<feature type="region of interest" description="Disordered" evidence="4">
    <location>
        <begin position="602"/>
        <end position="622"/>
    </location>
</feature>
<dbReference type="PROSITE" id="PS00678">
    <property type="entry name" value="WD_REPEATS_1"/>
    <property type="match status" value="1"/>
</dbReference>
<evidence type="ECO:0000313" key="6">
    <source>
        <dbReference type="EMBL" id="KAH3683066.1"/>
    </source>
</evidence>
<feature type="repeat" description="WD" evidence="3">
    <location>
        <begin position="185"/>
        <end position="226"/>
    </location>
</feature>
<evidence type="ECO:0000313" key="7">
    <source>
        <dbReference type="Proteomes" id="UP000774326"/>
    </source>
</evidence>
<dbReference type="InterPro" id="IPR001680">
    <property type="entry name" value="WD40_rpt"/>
</dbReference>
<dbReference type="PROSITE" id="PS50082">
    <property type="entry name" value="WD_REPEATS_2"/>
    <property type="match status" value="1"/>
</dbReference>
<evidence type="ECO:0000256" key="3">
    <source>
        <dbReference type="PROSITE-ProRule" id="PRU00221"/>
    </source>
</evidence>
<proteinExistence type="predicted"/>
<evidence type="ECO:0000256" key="2">
    <source>
        <dbReference type="ARBA" id="ARBA00022737"/>
    </source>
</evidence>
<dbReference type="InterPro" id="IPR019775">
    <property type="entry name" value="WD40_repeat_CS"/>
</dbReference>
<gene>
    <name evidence="6" type="ORF">WICPIJ_005975</name>
</gene>
<dbReference type="Proteomes" id="UP000774326">
    <property type="component" value="Unassembled WGS sequence"/>
</dbReference>
<keyword evidence="2" id="KW-0677">Repeat</keyword>
<dbReference type="InterPro" id="IPR011047">
    <property type="entry name" value="Quinoprotein_ADH-like_sf"/>
</dbReference>
<dbReference type="InterPro" id="IPR003903">
    <property type="entry name" value="UIM_dom"/>
</dbReference>
<evidence type="ECO:0000256" key="1">
    <source>
        <dbReference type="ARBA" id="ARBA00022574"/>
    </source>
</evidence>